<keyword evidence="1" id="KW-0560">Oxidoreductase</keyword>
<feature type="domain" description="Alcohol dehydrogenase-like N-terminal" evidence="3">
    <location>
        <begin position="25"/>
        <end position="126"/>
    </location>
</feature>
<dbReference type="InterPro" id="IPR011032">
    <property type="entry name" value="GroES-like_sf"/>
</dbReference>
<evidence type="ECO:0000259" key="3">
    <source>
        <dbReference type="Pfam" id="PF08240"/>
    </source>
</evidence>
<dbReference type="Pfam" id="PF00107">
    <property type="entry name" value="ADH_zinc_N"/>
    <property type="match status" value="1"/>
</dbReference>
<organism evidence="4 5">
    <name type="scientific">Anaerofustis stercorihominis</name>
    <dbReference type="NCBI Taxonomy" id="214853"/>
    <lineage>
        <taxon>Bacteria</taxon>
        <taxon>Bacillati</taxon>
        <taxon>Bacillota</taxon>
        <taxon>Clostridia</taxon>
        <taxon>Eubacteriales</taxon>
        <taxon>Eubacteriaceae</taxon>
        <taxon>Anaerofustis</taxon>
    </lineage>
</organism>
<dbReference type="EMBL" id="QUSM01000001">
    <property type="protein sequence ID" value="RGD75796.1"/>
    <property type="molecule type" value="Genomic_DNA"/>
</dbReference>
<dbReference type="InterPro" id="IPR036291">
    <property type="entry name" value="NAD(P)-bd_dom_sf"/>
</dbReference>
<dbReference type="Proteomes" id="UP000261212">
    <property type="component" value="Unassembled WGS sequence"/>
</dbReference>
<dbReference type="InterPro" id="IPR013154">
    <property type="entry name" value="ADH-like_N"/>
</dbReference>
<evidence type="ECO:0000313" key="5">
    <source>
        <dbReference type="Proteomes" id="UP000261212"/>
    </source>
</evidence>
<evidence type="ECO:0000313" key="4">
    <source>
        <dbReference type="EMBL" id="RGD75796.1"/>
    </source>
</evidence>
<dbReference type="PANTHER" id="PTHR43401">
    <property type="entry name" value="L-THREONINE 3-DEHYDROGENASE"/>
    <property type="match status" value="1"/>
</dbReference>
<dbReference type="SUPFAM" id="SSF50129">
    <property type="entry name" value="GroES-like"/>
    <property type="match status" value="1"/>
</dbReference>
<name>A0A3E3E382_9FIRM</name>
<dbReference type="RefSeq" id="WP_117530870.1">
    <property type="nucleotide sequence ID" value="NZ_QUSM01000001.1"/>
</dbReference>
<sequence length="348" mass="38164">MKAILYKGPGNFDYEEVETPSCPKNGVLIKVISVGLCGSDIRTFNSGHHKVKPPFVIGHEIAGIVEESDSEHYKKGQKVMLNPGITCGKCKFCTSDKNLGNQCKNIVVPGMDFYGGYAQYVALPEVGTNPKFLHILPDDFNLDLAPLSETLASVYSTHDFINITKGDIVLIIGAGPLGNLHSAMAKIRGAKKVILSEVNQPRLDKAKRFDFIDLFVNPTTENLEEIVNRETDGDGVDVAITACPVGAVQEEAMHYVRPRGKVLLFGGLPHDNCHVSFDSNLIHYKELQICGGYSFSPDSFKHALDLIVDGTIPADKFVTHTLPLSEIKRGIEMTRTGEAIKVILKPWE</sequence>
<dbReference type="InterPro" id="IPR050129">
    <property type="entry name" value="Zn_alcohol_dh"/>
</dbReference>
<dbReference type="GO" id="GO:0016491">
    <property type="term" value="F:oxidoreductase activity"/>
    <property type="evidence" value="ECO:0007669"/>
    <property type="project" value="UniProtKB-KW"/>
</dbReference>
<dbReference type="Pfam" id="PF08240">
    <property type="entry name" value="ADH_N"/>
    <property type="match status" value="1"/>
</dbReference>
<dbReference type="SUPFAM" id="SSF51735">
    <property type="entry name" value="NAD(P)-binding Rossmann-fold domains"/>
    <property type="match status" value="1"/>
</dbReference>
<comment type="caution">
    <text evidence="4">The sequence shown here is derived from an EMBL/GenBank/DDBJ whole genome shotgun (WGS) entry which is preliminary data.</text>
</comment>
<evidence type="ECO:0000259" key="2">
    <source>
        <dbReference type="Pfam" id="PF00107"/>
    </source>
</evidence>
<dbReference type="PANTHER" id="PTHR43401:SF2">
    <property type="entry name" value="L-THREONINE 3-DEHYDROGENASE"/>
    <property type="match status" value="1"/>
</dbReference>
<dbReference type="AlphaFoldDB" id="A0A3E3E382"/>
<dbReference type="Gene3D" id="3.40.50.720">
    <property type="entry name" value="NAD(P)-binding Rossmann-like Domain"/>
    <property type="match status" value="1"/>
</dbReference>
<reference evidence="4 5" key="1">
    <citation type="submission" date="2018-08" db="EMBL/GenBank/DDBJ databases">
        <title>A genome reference for cultivated species of the human gut microbiota.</title>
        <authorList>
            <person name="Zou Y."/>
            <person name="Xue W."/>
            <person name="Luo G."/>
        </authorList>
    </citation>
    <scope>NUCLEOTIDE SEQUENCE [LARGE SCALE GENOMIC DNA]</scope>
    <source>
        <strain evidence="4 5">AM25-6</strain>
    </source>
</reference>
<accession>A0A3E3E382</accession>
<feature type="domain" description="Alcohol dehydrogenase-like C-terminal" evidence="2">
    <location>
        <begin position="176"/>
        <end position="308"/>
    </location>
</feature>
<proteinExistence type="predicted"/>
<evidence type="ECO:0000256" key="1">
    <source>
        <dbReference type="ARBA" id="ARBA00023002"/>
    </source>
</evidence>
<protein>
    <recommendedName>
        <fullName evidence="6">Alcohol dehydrogenase</fullName>
    </recommendedName>
</protein>
<dbReference type="Gene3D" id="3.90.180.10">
    <property type="entry name" value="Medium-chain alcohol dehydrogenases, catalytic domain"/>
    <property type="match status" value="1"/>
</dbReference>
<gene>
    <name evidence="4" type="ORF">DW687_00305</name>
</gene>
<dbReference type="InterPro" id="IPR013149">
    <property type="entry name" value="ADH-like_C"/>
</dbReference>
<evidence type="ECO:0008006" key="6">
    <source>
        <dbReference type="Google" id="ProtNLM"/>
    </source>
</evidence>